<dbReference type="CDD" id="cd02440">
    <property type="entry name" value="AdoMet_MTases"/>
    <property type="match status" value="1"/>
</dbReference>
<evidence type="ECO:0000259" key="7">
    <source>
        <dbReference type="PROSITE" id="PS50075"/>
    </source>
</evidence>
<dbReference type="Gene3D" id="3.30.559.10">
    <property type="entry name" value="Chloramphenicol acetyltransferase-like domain"/>
    <property type="match status" value="1"/>
</dbReference>
<dbReference type="FunFam" id="1.10.1200.10:FF:000016">
    <property type="entry name" value="Non-ribosomal peptide synthase"/>
    <property type="match status" value="1"/>
</dbReference>
<feature type="region of interest" description="Disordered" evidence="6">
    <location>
        <begin position="1206"/>
        <end position="1239"/>
    </location>
</feature>
<protein>
    <submittedName>
        <fullName evidence="8">Hypothetical non-ribosomal peptide synthetase</fullName>
    </submittedName>
</protein>
<dbReference type="PANTHER" id="PTHR45527">
    <property type="entry name" value="NONRIBOSOMAL PEPTIDE SYNTHETASE"/>
    <property type="match status" value="1"/>
</dbReference>
<dbReference type="SUPFAM" id="SSF52777">
    <property type="entry name" value="CoA-dependent acyltransferases"/>
    <property type="match status" value="2"/>
</dbReference>
<dbReference type="PROSITE" id="PS00455">
    <property type="entry name" value="AMP_BINDING"/>
    <property type="match status" value="1"/>
</dbReference>
<dbReference type="GO" id="GO:0005829">
    <property type="term" value="C:cytosol"/>
    <property type="evidence" value="ECO:0007669"/>
    <property type="project" value="TreeGrafter"/>
</dbReference>
<reference evidence="8" key="1">
    <citation type="journal article" date="2017" name="ACS Chem. Biol.">
        <title>Genome Mining of Amino Group Carrier Protein-Mediated Machinery: Discovery and Biosynthetic Characterization of a Natural Product with Unique Hydrazone Unit.</title>
        <authorList>
            <person name="Matsuda K."/>
            <person name="Hasebe F."/>
            <person name="Shiwa Y."/>
            <person name="Kanesaki Y."/>
            <person name="Tomita T."/>
            <person name="Yoshikawa H."/>
            <person name="Shin-ya K."/>
            <person name="Kuzuyama T."/>
            <person name="Nishiyama M."/>
        </authorList>
    </citation>
    <scope>NUCLEOTIDE SEQUENCE</scope>
    <source>
        <strain evidence="8">Sp080902JE-04</strain>
    </source>
</reference>
<keyword evidence="5" id="KW-0677">Repeat</keyword>
<dbReference type="GO" id="GO:0008610">
    <property type="term" value="P:lipid biosynthetic process"/>
    <property type="evidence" value="ECO:0007669"/>
    <property type="project" value="UniProtKB-ARBA"/>
</dbReference>
<comment type="cofactor">
    <cofactor evidence="1">
        <name>pantetheine 4'-phosphate</name>
        <dbReference type="ChEBI" id="CHEBI:47942"/>
    </cofactor>
</comment>
<dbReference type="InterPro" id="IPR009081">
    <property type="entry name" value="PP-bd_ACP"/>
</dbReference>
<dbReference type="GO" id="GO:0009403">
    <property type="term" value="P:toxin biosynthetic process"/>
    <property type="evidence" value="ECO:0007669"/>
    <property type="project" value="UniProtKB-ARBA"/>
</dbReference>
<dbReference type="InterPro" id="IPR023213">
    <property type="entry name" value="CAT-like_dom_sf"/>
</dbReference>
<dbReference type="EMBL" id="LC177430">
    <property type="protein sequence ID" value="BAW27721.1"/>
    <property type="molecule type" value="Genomic_DNA"/>
</dbReference>
<evidence type="ECO:0000256" key="3">
    <source>
        <dbReference type="ARBA" id="ARBA00022450"/>
    </source>
</evidence>
<keyword evidence="3" id="KW-0596">Phosphopantetheine</keyword>
<dbReference type="FunFam" id="2.30.38.10:FF:000001">
    <property type="entry name" value="Non-ribosomal peptide synthetase PvdI"/>
    <property type="match status" value="1"/>
</dbReference>
<dbReference type="GO" id="GO:0017000">
    <property type="term" value="P:antibiotic biosynthetic process"/>
    <property type="evidence" value="ECO:0007669"/>
    <property type="project" value="UniProtKB-ARBA"/>
</dbReference>
<dbReference type="NCBIfam" id="TIGR01733">
    <property type="entry name" value="AA-adenyl-dom"/>
    <property type="match status" value="1"/>
</dbReference>
<dbReference type="InterPro" id="IPR013217">
    <property type="entry name" value="Methyltransf_12"/>
</dbReference>
<feature type="compositionally biased region" description="Basic and acidic residues" evidence="6">
    <location>
        <begin position="940"/>
        <end position="955"/>
    </location>
</feature>
<dbReference type="InterPro" id="IPR029063">
    <property type="entry name" value="SAM-dependent_MTases_sf"/>
</dbReference>
<dbReference type="Gene3D" id="3.40.50.1820">
    <property type="entry name" value="alpha/beta hydrolase"/>
    <property type="match status" value="1"/>
</dbReference>
<sequence>MSTPDTAAVRPGSMTPDQRRLLERLLAEQGTGPAPRPRIRRDAVDRTHAEPSSAQRRIWFFDRLQPGSALYTITGVAELRGTVDREVLTRCLTEVVRRHETLRTTFHGDGDEPYTRVEPATPVPVEFTDLSALTETGRDHAVRERLDAEARRPFDLSADLMLRAGLLRLAPGLHLLQLSMHHIAADGWSLGVLLRELGMLYPAFSRGEPSPLPEPAVQYADYAAWLNARMREPGHEQALRSWADGLQGASALDLPTDRPRRESGSFVGGQVPLTLPAALMARIKRLADQERATPYMVLVAALTTLLGRWSGGREDVVLGCAVAGRNRSEIEPLIGFFVNTLPLRLDLGGRPTFRTLVGRARTACLDGYAGQDVPFEQIVERLQPDREPGARVPLVRHMLVLHNSPRPRLDLPGLDIEVLPLDTGTAKFEIQIELTPTEDGGLGGWLEYATDLFDEATATRLTEGLLTLLDDGVARPDAPADELRMLSGTDRHTLLTRWSGAAAAPAGSGLLHHLIEDAVDRTPEAVALVHGTHTTTYAELDERANRLAHDLIARGVRVDDVVGVQLPRSAEAVTAMLAVLKAGAAYLPLDPAHPPRRLAELARDAGARLVLTEADGDPSAPATRPAVAVPSSAGAYVLYTSGSTGRPKGVTNEHAAVVNRILWMQQAYGLEPGEAVLHKTPLGFDVSGWEWLWPLAAGARIVVAGDDGRRDPRVIARLIREHAVTTCHFVPSMLRAFLDGPAADCAGVLRRVVCSGEELPPATARRFASTLPGTRLYNLYGPTEAAIDVTAWEVPRSLTPEHRTRLPIGTPIAGARLHVLDAHLEPVPPGAVGELFIGGLPLARGYRGRPGLTADRFLPDPFTPGGRLYRTGDRARWAADGSLDYLGRADHQLKIRGQRIEPGEIEAVLGAHPAVEQAVVLPFRDAEGDLQLAAYAGLGPDDRSTPEPEENGDHVDRWRTVFDDTYQASHPSAETVDLAGWNDSATGEPIAEEEMRVWVEETVERITALRPSRVLEIGCGTGQFLLRLAPHCARYVGTEISPEALTRLAAQLGPDTTAELSLRSGDDFTGFAEGEFDTIILNSVVQYFPDVDYLLRVLRAALAHLAPGGHLFVGDVRDLRLVEAFHCSVQAARLPEHTPAADLRRLVDQRIAQEEELLVHPALFETLAPAARVRLLAKSSPHRNELTRFRYDAVITAPGGLSAPAVPDAWHPWTPGPSETSGTSTASGTSGTSTAPGWDGSYGLLGLPDARLGEDLARVRLLREGAAQTVGALRRALTEADPRPAGEPADQPVPDGYTLLPRLGAEPGLLDLEFRTGNRPAGGRAPQPAPADGAFANDPRRAIRARLTVAGLREHLQRALPDYMVPASLTVVDRWPIGPNGKLDRAALPAPTSLRPALATGYVAPRDDTERIITRMWQGALGLDRIGVHDDFFSLGGHSLLAVQIVGRIQDAFDCELPLGVLLRAPTIAAVGEWLSENSGNRAPRLAPIARTARRHRTPAPEPAPVPAFPAEQGARP</sequence>
<dbReference type="FunFam" id="3.40.50.980:FF:000002">
    <property type="entry name" value="Enterobactin synthetase component F"/>
    <property type="match status" value="1"/>
</dbReference>
<evidence type="ECO:0000256" key="6">
    <source>
        <dbReference type="SAM" id="MobiDB-lite"/>
    </source>
</evidence>
<dbReference type="PANTHER" id="PTHR45527:SF1">
    <property type="entry name" value="FATTY ACID SYNTHASE"/>
    <property type="match status" value="1"/>
</dbReference>
<feature type="region of interest" description="Disordered" evidence="6">
    <location>
        <begin position="1315"/>
        <end position="1336"/>
    </location>
</feature>
<dbReference type="InterPro" id="IPR045851">
    <property type="entry name" value="AMP-bd_C_sf"/>
</dbReference>
<dbReference type="PROSITE" id="PS50075">
    <property type="entry name" value="CARRIER"/>
    <property type="match status" value="1"/>
</dbReference>
<feature type="domain" description="Carrier" evidence="7">
    <location>
        <begin position="1404"/>
        <end position="1479"/>
    </location>
</feature>
<dbReference type="Pfam" id="PF00550">
    <property type="entry name" value="PP-binding"/>
    <property type="match status" value="1"/>
</dbReference>
<organism evidence="8">
    <name type="scientific">Streptomyces sp. Sp080902JE-04</name>
    <dbReference type="NCBI Taxonomy" id="1898654"/>
    <lineage>
        <taxon>Bacteria</taxon>
        <taxon>Bacillati</taxon>
        <taxon>Actinomycetota</taxon>
        <taxon>Actinomycetes</taxon>
        <taxon>Kitasatosporales</taxon>
        <taxon>Streptomycetaceae</taxon>
        <taxon>Streptomyces</taxon>
    </lineage>
</organism>
<dbReference type="InterPro" id="IPR000873">
    <property type="entry name" value="AMP-dep_synth/lig_dom"/>
</dbReference>
<evidence type="ECO:0000256" key="5">
    <source>
        <dbReference type="ARBA" id="ARBA00022737"/>
    </source>
</evidence>
<feature type="region of interest" description="Disordered" evidence="6">
    <location>
        <begin position="26"/>
        <end position="49"/>
    </location>
</feature>
<dbReference type="GO" id="GO:0072330">
    <property type="term" value="P:monocarboxylic acid biosynthetic process"/>
    <property type="evidence" value="ECO:0007669"/>
    <property type="project" value="UniProtKB-ARBA"/>
</dbReference>
<dbReference type="Pfam" id="PF00501">
    <property type="entry name" value="AMP-binding"/>
    <property type="match status" value="1"/>
</dbReference>
<dbReference type="Pfam" id="PF08242">
    <property type="entry name" value="Methyltransf_12"/>
    <property type="match status" value="1"/>
</dbReference>
<dbReference type="Pfam" id="PF00668">
    <property type="entry name" value="Condensation"/>
    <property type="match status" value="1"/>
</dbReference>
<feature type="region of interest" description="Disordered" evidence="6">
    <location>
        <begin position="936"/>
        <end position="955"/>
    </location>
</feature>
<dbReference type="InterPro" id="IPR042099">
    <property type="entry name" value="ANL_N_sf"/>
</dbReference>
<dbReference type="InterPro" id="IPR010071">
    <property type="entry name" value="AA_adenyl_dom"/>
</dbReference>
<dbReference type="InterPro" id="IPR006162">
    <property type="entry name" value="Ppantetheine_attach_site"/>
</dbReference>
<dbReference type="SMART" id="SM00823">
    <property type="entry name" value="PKS_PP"/>
    <property type="match status" value="1"/>
</dbReference>
<dbReference type="InterPro" id="IPR036736">
    <property type="entry name" value="ACP-like_sf"/>
</dbReference>
<dbReference type="CDD" id="cd19531">
    <property type="entry name" value="LCL_NRPS-like"/>
    <property type="match status" value="1"/>
</dbReference>
<dbReference type="SUPFAM" id="SSF47336">
    <property type="entry name" value="ACP-like"/>
    <property type="match status" value="1"/>
</dbReference>
<feature type="compositionally biased region" description="Low complexity" evidence="6">
    <location>
        <begin position="1216"/>
        <end position="1237"/>
    </location>
</feature>
<evidence type="ECO:0000313" key="8">
    <source>
        <dbReference type="EMBL" id="BAW27721.1"/>
    </source>
</evidence>
<gene>
    <name evidence="8" type="primary">nrps5</name>
</gene>
<proteinExistence type="inferred from homology"/>
<dbReference type="SUPFAM" id="SSF56801">
    <property type="entry name" value="Acetyl-CoA synthetase-like"/>
    <property type="match status" value="1"/>
</dbReference>
<dbReference type="GO" id="GO:0031177">
    <property type="term" value="F:phosphopantetheine binding"/>
    <property type="evidence" value="ECO:0007669"/>
    <property type="project" value="InterPro"/>
</dbReference>
<dbReference type="InterPro" id="IPR001242">
    <property type="entry name" value="Condensation_dom"/>
</dbReference>
<dbReference type="PROSITE" id="PS00012">
    <property type="entry name" value="PHOSPHOPANTETHEINE"/>
    <property type="match status" value="1"/>
</dbReference>
<evidence type="ECO:0000256" key="4">
    <source>
        <dbReference type="ARBA" id="ARBA00022553"/>
    </source>
</evidence>
<dbReference type="SUPFAM" id="SSF53335">
    <property type="entry name" value="S-adenosyl-L-methionine-dependent methyltransferases"/>
    <property type="match status" value="1"/>
</dbReference>
<accession>A0A1L7NQG0</accession>
<feature type="region of interest" description="Disordered" evidence="6">
    <location>
        <begin position="1491"/>
        <end position="1517"/>
    </location>
</feature>
<comment type="similarity">
    <text evidence="2">Belongs to the ATP-dependent AMP-binding enzyme family.</text>
</comment>
<dbReference type="FunFam" id="3.40.50.12780:FF:000012">
    <property type="entry name" value="Non-ribosomal peptide synthetase"/>
    <property type="match status" value="1"/>
</dbReference>
<name>A0A1L7NQG0_9ACTN</name>
<dbReference type="Gene3D" id="3.40.50.12780">
    <property type="entry name" value="N-terminal domain of ligase-like"/>
    <property type="match status" value="1"/>
</dbReference>
<evidence type="ECO:0000256" key="2">
    <source>
        <dbReference type="ARBA" id="ARBA00006432"/>
    </source>
</evidence>
<dbReference type="Gene3D" id="3.30.559.30">
    <property type="entry name" value="Nonribosomal peptide synthetase, condensation domain"/>
    <property type="match status" value="1"/>
</dbReference>
<dbReference type="GO" id="GO:0043041">
    <property type="term" value="P:amino acid activation for nonribosomal peptide biosynthetic process"/>
    <property type="evidence" value="ECO:0007669"/>
    <property type="project" value="TreeGrafter"/>
</dbReference>
<dbReference type="InterPro" id="IPR029058">
    <property type="entry name" value="AB_hydrolase_fold"/>
</dbReference>
<dbReference type="InterPro" id="IPR020845">
    <property type="entry name" value="AMP-binding_CS"/>
</dbReference>
<feature type="compositionally biased region" description="Low complexity" evidence="6">
    <location>
        <begin position="1317"/>
        <end position="1334"/>
    </location>
</feature>
<dbReference type="Gene3D" id="3.40.50.150">
    <property type="entry name" value="Vaccinia Virus protein VP39"/>
    <property type="match status" value="1"/>
</dbReference>
<dbReference type="InterPro" id="IPR020806">
    <property type="entry name" value="PKS_PP-bd"/>
</dbReference>
<feature type="compositionally biased region" description="Basic and acidic residues" evidence="6">
    <location>
        <begin position="40"/>
        <end position="49"/>
    </location>
</feature>
<dbReference type="Gene3D" id="3.30.300.30">
    <property type="match status" value="2"/>
</dbReference>
<evidence type="ECO:0000256" key="1">
    <source>
        <dbReference type="ARBA" id="ARBA00001957"/>
    </source>
</evidence>
<dbReference type="GO" id="GO:0003824">
    <property type="term" value="F:catalytic activity"/>
    <property type="evidence" value="ECO:0007669"/>
    <property type="project" value="InterPro"/>
</dbReference>
<keyword evidence="4" id="KW-0597">Phosphoprotein</keyword>